<gene>
    <name evidence="10" type="ORF">CVT26_005088</name>
</gene>
<dbReference type="InterPro" id="IPR000648">
    <property type="entry name" value="Oxysterol-bd"/>
</dbReference>
<accession>A0A409WWS3</accession>
<dbReference type="GO" id="GO:0006869">
    <property type="term" value="P:lipid transport"/>
    <property type="evidence" value="ECO:0007669"/>
    <property type="project" value="UniProtKB-KW"/>
</dbReference>
<dbReference type="PROSITE" id="PS01013">
    <property type="entry name" value="OSBP"/>
    <property type="match status" value="1"/>
</dbReference>
<dbReference type="OrthoDB" id="1854502at2759"/>
<dbReference type="GO" id="GO:0005635">
    <property type="term" value="C:nuclear envelope"/>
    <property type="evidence" value="ECO:0007669"/>
    <property type="project" value="TreeGrafter"/>
</dbReference>
<dbReference type="Pfam" id="PF01237">
    <property type="entry name" value="Oxysterol_BP"/>
    <property type="match status" value="1"/>
</dbReference>
<dbReference type="GO" id="GO:0097038">
    <property type="term" value="C:perinuclear endoplasmic reticulum"/>
    <property type="evidence" value="ECO:0007669"/>
    <property type="project" value="TreeGrafter"/>
</dbReference>
<evidence type="ECO:0000259" key="9">
    <source>
        <dbReference type="PROSITE" id="PS50003"/>
    </source>
</evidence>
<feature type="region of interest" description="Disordered" evidence="8">
    <location>
        <begin position="147"/>
        <end position="178"/>
    </location>
</feature>
<dbReference type="GO" id="GO:0006897">
    <property type="term" value="P:endocytosis"/>
    <property type="evidence" value="ECO:0007669"/>
    <property type="project" value="TreeGrafter"/>
</dbReference>
<dbReference type="InParanoid" id="A0A409WWS3"/>
<dbReference type="InterPro" id="IPR001849">
    <property type="entry name" value="PH_domain"/>
</dbReference>
<feature type="compositionally biased region" description="Low complexity" evidence="8">
    <location>
        <begin position="302"/>
        <end position="316"/>
    </location>
</feature>
<feature type="compositionally biased region" description="Low complexity" evidence="8">
    <location>
        <begin position="557"/>
        <end position="569"/>
    </location>
</feature>
<dbReference type="PANTHER" id="PTHR10972:SF205">
    <property type="entry name" value="OXYSTEROL-BINDING PROTEIN 1"/>
    <property type="match status" value="1"/>
</dbReference>
<evidence type="ECO:0000313" key="11">
    <source>
        <dbReference type="Proteomes" id="UP000284706"/>
    </source>
</evidence>
<feature type="compositionally biased region" description="Polar residues" evidence="8">
    <location>
        <begin position="317"/>
        <end position="333"/>
    </location>
</feature>
<evidence type="ECO:0000256" key="8">
    <source>
        <dbReference type="SAM" id="MobiDB-lite"/>
    </source>
</evidence>
<feature type="compositionally biased region" description="Basic and acidic residues" evidence="8">
    <location>
        <begin position="287"/>
        <end position="301"/>
    </location>
</feature>
<evidence type="ECO:0000256" key="4">
    <source>
        <dbReference type="ARBA" id="ARBA00023055"/>
    </source>
</evidence>
<dbReference type="GO" id="GO:0005886">
    <property type="term" value="C:plasma membrane"/>
    <property type="evidence" value="ECO:0007669"/>
    <property type="project" value="TreeGrafter"/>
</dbReference>
<feature type="repeat" description="ANK" evidence="6">
    <location>
        <begin position="17"/>
        <end position="49"/>
    </location>
</feature>
<feature type="compositionally biased region" description="Low complexity" evidence="8">
    <location>
        <begin position="338"/>
        <end position="356"/>
    </location>
</feature>
<keyword evidence="2" id="KW-0813">Transport</keyword>
<dbReference type="InterPro" id="IPR018494">
    <property type="entry name" value="Oxysterol-bd_CS"/>
</dbReference>
<evidence type="ECO:0000256" key="1">
    <source>
        <dbReference type="ARBA" id="ARBA00008842"/>
    </source>
</evidence>
<dbReference type="GO" id="GO:0005829">
    <property type="term" value="C:cytosol"/>
    <property type="evidence" value="ECO:0007669"/>
    <property type="project" value="TreeGrafter"/>
</dbReference>
<feature type="region of interest" description="Disordered" evidence="8">
    <location>
        <begin position="496"/>
        <end position="643"/>
    </location>
</feature>
<dbReference type="PANTHER" id="PTHR10972">
    <property type="entry name" value="OXYSTEROL-BINDING PROTEIN-RELATED"/>
    <property type="match status" value="1"/>
</dbReference>
<sequence>SSPRAKFIDLSYLDAETGSSLLHEAARRKDLRLIELGVRAGADVFVRDRRGKMAGEGGGGGRDERVRVFLRQFANYDKTLIPNPTPLTEPPVLRGYLNKYTNVAKGYNTRWFVLKNGVLSYYKHQDDETIASRGSISMKNAVLHLSDRDKTKLEVHSSPAPSRSQGGNGASGPPSATAGVQKWYMKANHPVEAHRWAEAIRNSIEWFRIKEANAQGSTTESDTSSLDRRRRRSGESVESVKAPVGTVGLTPPLGSAGGGQLPVPPVLGSAAPTGGRTSASMWRKTLSRADRKREKERDRDSLGSSSYAFVGSSSGSVDASPQIAQGRPSQSYSVYAESHSQAHSQSHLSGGAIAGDEGYDEEEDEDDEEEEESSGASVDFLLGGAGAGAGKTRQHGPPHPDFELQGNATSAQLELSIQLLANLMSSLPSQPSSPPNLTETLGALKDSLHTTTSLLSSYTTSVLSRDKWWERHLRKERKRQRAWEESLAVVVREGEDLERELRERSRRRGSRLFGPSATSSRFIQPQTQTQQVPIVEVQEPVTPGVPPPSGAPPPPTSAQQQTQAPSAAPAGPPAPVPPKRSGTVDTLATLVTPAPNGQDTIRARPPGLPLPAQAPPQPPRGKPQDEDEDEEDEEDEFFDAIESNNLPNLVVYEHLKSPSTAGVPSTGALSPAKSPISLIEEIEQGDVDEVERELQIHPGGLIGLTVFSALSSPASPSSPLKLTFSIKLPPTISIPPFEGYTHLRSRLSITNDQRPSTSLWSVLKHSIGKDLTKISFPVFFNEPTSMLQRMAEDMEFVECLDIASHERDPLRRIAFVAAFAMSNYSSTIGRIAKPFNPMLVSSETFEYVRLDKQYRYVSEQVSHHPPISACWAESTSWHYYGEVDAQNKFMGKSFEIRPTGVAHADLLLPEDMAPNYPKAKGEASKGKVVEHYSWKKVTTSVSGFILGSPTIDHYGDM</sequence>
<reference evidence="10 11" key="1">
    <citation type="journal article" date="2018" name="Evol. Lett.">
        <title>Horizontal gene cluster transfer increased hallucinogenic mushroom diversity.</title>
        <authorList>
            <person name="Reynolds H.T."/>
            <person name="Vijayakumar V."/>
            <person name="Gluck-Thaler E."/>
            <person name="Korotkin H.B."/>
            <person name="Matheny P.B."/>
            <person name="Slot J.C."/>
        </authorList>
    </citation>
    <scope>NUCLEOTIDE SEQUENCE [LARGE SCALE GENOMIC DNA]</scope>
    <source>
        <strain evidence="10 11">SRW20</strain>
    </source>
</reference>
<dbReference type="GO" id="GO:0030011">
    <property type="term" value="P:maintenance of cell polarity"/>
    <property type="evidence" value="ECO:0007669"/>
    <property type="project" value="TreeGrafter"/>
</dbReference>
<keyword evidence="5" id="KW-0446">Lipid-binding</keyword>
<comment type="caution">
    <text evidence="10">The sequence shown here is derived from an EMBL/GenBank/DDBJ whole genome shotgun (WGS) entry which is preliminary data.</text>
</comment>
<feature type="compositionally biased region" description="Pro residues" evidence="8">
    <location>
        <begin position="543"/>
        <end position="556"/>
    </location>
</feature>
<dbReference type="CDD" id="cd13292">
    <property type="entry name" value="PH_Osh1p_Osh2p_yeast"/>
    <property type="match status" value="1"/>
</dbReference>
<dbReference type="SMART" id="SM00233">
    <property type="entry name" value="PH"/>
    <property type="match status" value="1"/>
</dbReference>
<dbReference type="Gene3D" id="2.40.160.120">
    <property type="match status" value="1"/>
</dbReference>
<dbReference type="InterPro" id="IPR002110">
    <property type="entry name" value="Ankyrin_rpt"/>
</dbReference>
<dbReference type="GO" id="GO:0032934">
    <property type="term" value="F:sterol binding"/>
    <property type="evidence" value="ECO:0007669"/>
    <property type="project" value="TreeGrafter"/>
</dbReference>
<feature type="compositionally biased region" description="Pro residues" evidence="8">
    <location>
        <begin position="606"/>
        <end position="621"/>
    </location>
</feature>
<dbReference type="InterPro" id="IPR011993">
    <property type="entry name" value="PH-like_dom_sf"/>
</dbReference>
<comment type="similarity">
    <text evidence="1 7">Belongs to the OSBP family.</text>
</comment>
<evidence type="ECO:0000256" key="5">
    <source>
        <dbReference type="ARBA" id="ARBA00023121"/>
    </source>
</evidence>
<dbReference type="SUPFAM" id="SSF144000">
    <property type="entry name" value="Oxysterol-binding protein-like"/>
    <property type="match status" value="1"/>
</dbReference>
<feature type="region of interest" description="Disordered" evidence="8">
    <location>
        <begin position="214"/>
        <end position="405"/>
    </location>
</feature>
<organism evidence="10 11">
    <name type="scientific">Gymnopilus dilepis</name>
    <dbReference type="NCBI Taxonomy" id="231916"/>
    <lineage>
        <taxon>Eukaryota</taxon>
        <taxon>Fungi</taxon>
        <taxon>Dikarya</taxon>
        <taxon>Basidiomycota</taxon>
        <taxon>Agaricomycotina</taxon>
        <taxon>Agaricomycetes</taxon>
        <taxon>Agaricomycetidae</taxon>
        <taxon>Agaricales</taxon>
        <taxon>Agaricineae</taxon>
        <taxon>Hymenogastraceae</taxon>
        <taxon>Gymnopilus</taxon>
    </lineage>
</organism>
<feature type="compositionally biased region" description="Acidic residues" evidence="8">
    <location>
        <begin position="625"/>
        <end position="639"/>
    </location>
</feature>
<evidence type="ECO:0000256" key="7">
    <source>
        <dbReference type="RuleBase" id="RU003844"/>
    </source>
</evidence>
<dbReference type="PROSITE" id="PS50297">
    <property type="entry name" value="ANK_REP_REGION"/>
    <property type="match status" value="1"/>
</dbReference>
<dbReference type="Gene3D" id="2.30.29.30">
    <property type="entry name" value="Pleckstrin-homology domain (PH domain)/Phosphotyrosine-binding domain (PTB)"/>
    <property type="match status" value="1"/>
</dbReference>
<evidence type="ECO:0000256" key="6">
    <source>
        <dbReference type="PROSITE-ProRule" id="PRU00023"/>
    </source>
</evidence>
<dbReference type="Proteomes" id="UP000284706">
    <property type="component" value="Unassembled WGS sequence"/>
</dbReference>
<dbReference type="EMBL" id="NHYE01004686">
    <property type="protein sequence ID" value="PPQ82921.1"/>
    <property type="molecule type" value="Genomic_DNA"/>
</dbReference>
<dbReference type="FunCoup" id="A0A409WWS3">
    <property type="interactions" value="294"/>
</dbReference>
<evidence type="ECO:0000313" key="10">
    <source>
        <dbReference type="EMBL" id="PPQ82921.1"/>
    </source>
</evidence>
<protein>
    <recommendedName>
        <fullName evidence="9">PH domain-containing protein</fullName>
    </recommendedName>
</protein>
<dbReference type="GO" id="GO:0006887">
    <property type="term" value="P:exocytosis"/>
    <property type="evidence" value="ECO:0007669"/>
    <property type="project" value="TreeGrafter"/>
</dbReference>
<evidence type="ECO:0000256" key="2">
    <source>
        <dbReference type="ARBA" id="ARBA00022448"/>
    </source>
</evidence>
<feature type="domain" description="PH" evidence="9">
    <location>
        <begin position="90"/>
        <end position="205"/>
    </location>
</feature>
<keyword evidence="11" id="KW-1185">Reference proteome</keyword>
<keyword evidence="3" id="KW-0597">Phosphoprotein</keyword>
<dbReference type="InterPro" id="IPR037239">
    <property type="entry name" value="OSBP_sf"/>
</dbReference>
<feature type="non-terminal residue" evidence="10">
    <location>
        <position position="957"/>
    </location>
</feature>
<dbReference type="GO" id="GO:0034727">
    <property type="term" value="P:piecemeal microautophagy of the nucleus"/>
    <property type="evidence" value="ECO:0007669"/>
    <property type="project" value="TreeGrafter"/>
</dbReference>
<feature type="compositionally biased region" description="Low complexity" evidence="8">
    <location>
        <begin position="523"/>
        <end position="542"/>
    </location>
</feature>
<keyword evidence="4" id="KW-0445">Lipid transport</keyword>
<dbReference type="AlphaFoldDB" id="A0A409WWS3"/>
<dbReference type="SUPFAM" id="SSF50729">
    <property type="entry name" value="PH domain-like"/>
    <property type="match status" value="1"/>
</dbReference>
<proteinExistence type="inferred from homology"/>
<keyword evidence="6" id="KW-0040">ANK repeat</keyword>
<feature type="compositionally biased region" description="Acidic residues" evidence="8">
    <location>
        <begin position="357"/>
        <end position="373"/>
    </location>
</feature>
<dbReference type="Pfam" id="PF00169">
    <property type="entry name" value="PH"/>
    <property type="match status" value="1"/>
</dbReference>
<dbReference type="PROSITE" id="PS50088">
    <property type="entry name" value="ANK_REPEAT"/>
    <property type="match status" value="1"/>
</dbReference>
<dbReference type="STRING" id="231916.A0A409WWS3"/>
<dbReference type="PROSITE" id="PS50003">
    <property type="entry name" value="PH_DOMAIN"/>
    <property type="match status" value="1"/>
</dbReference>
<feature type="non-terminal residue" evidence="10">
    <location>
        <position position="1"/>
    </location>
</feature>
<evidence type="ECO:0000256" key="3">
    <source>
        <dbReference type="ARBA" id="ARBA00022553"/>
    </source>
</evidence>
<name>A0A409WWS3_9AGAR</name>